<gene>
    <name evidence="4" type="ORF">ACJRO7_020316</name>
</gene>
<sequence>MIVSFQGVRARVVDKDLAPKWDPPSLDKVSEDMVDQYFSPLSELEPDLDLPTKVREAFT</sequence>
<evidence type="ECO:0000256" key="2">
    <source>
        <dbReference type="RuleBase" id="RU369070"/>
    </source>
</evidence>
<name>A0ABD3KKR7_EUCGL</name>
<keyword evidence="1 2" id="KW-0378">Hydrolase</keyword>
<organism evidence="4 5">
    <name type="scientific">Eucalyptus globulus</name>
    <name type="common">Tasmanian blue gum</name>
    <dbReference type="NCBI Taxonomy" id="34317"/>
    <lineage>
        <taxon>Eukaryota</taxon>
        <taxon>Viridiplantae</taxon>
        <taxon>Streptophyta</taxon>
        <taxon>Embryophyta</taxon>
        <taxon>Tracheophyta</taxon>
        <taxon>Spermatophyta</taxon>
        <taxon>Magnoliopsida</taxon>
        <taxon>eudicotyledons</taxon>
        <taxon>Gunneridae</taxon>
        <taxon>Pentapetalae</taxon>
        <taxon>rosids</taxon>
        <taxon>malvids</taxon>
        <taxon>Myrtales</taxon>
        <taxon>Myrtaceae</taxon>
        <taxon>Myrtoideae</taxon>
        <taxon>Eucalypteae</taxon>
        <taxon>Eucalyptus</taxon>
    </lineage>
</organism>
<feature type="domain" description="Enoyl-CoA hydratase/isomerase" evidence="3">
    <location>
        <begin position="5"/>
        <end position="38"/>
    </location>
</feature>
<comment type="caution">
    <text evidence="4">The sequence shown here is derived from an EMBL/GenBank/DDBJ whole genome shotgun (WGS) entry which is preliminary data.</text>
</comment>
<accession>A0ABD3KKR7</accession>
<dbReference type="Gene3D" id="3.90.226.10">
    <property type="entry name" value="2-enoyl-CoA Hydratase, Chain A, domain 1"/>
    <property type="match status" value="1"/>
</dbReference>
<dbReference type="InterPro" id="IPR032259">
    <property type="entry name" value="HIBYL-CoA-H"/>
</dbReference>
<proteinExistence type="inferred from homology"/>
<dbReference type="Pfam" id="PF16113">
    <property type="entry name" value="ECH_2"/>
    <property type="match status" value="1"/>
</dbReference>
<dbReference type="PANTHER" id="PTHR43176:SF4">
    <property type="entry name" value="3-HYDROXYISOBUTYRYL-COA HYDROLASE-LIKE PROTEIN 1, MITOCHONDRIAL"/>
    <property type="match status" value="1"/>
</dbReference>
<dbReference type="GO" id="GO:0003860">
    <property type="term" value="F:3-hydroxyisobutyryl-CoA hydrolase activity"/>
    <property type="evidence" value="ECO:0007669"/>
    <property type="project" value="UniProtKB-UniRule"/>
</dbReference>
<dbReference type="AlphaFoldDB" id="A0ABD3KKR7"/>
<comment type="catalytic activity">
    <reaction evidence="2">
        <text>3-hydroxy-2-methylpropanoyl-CoA + H2O = 3-hydroxy-2-methylpropanoate + CoA + H(+)</text>
        <dbReference type="Rhea" id="RHEA:20888"/>
        <dbReference type="ChEBI" id="CHEBI:11805"/>
        <dbReference type="ChEBI" id="CHEBI:15377"/>
        <dbReference type="ChEBI" id="CHEBI:15378"/>
        <dbReference type="ChEBI" id="CHEBI:57287"/>
        <dbReference type="ChEBI" id="CHEBI:57340"/>
        <dbReference type="EC" id="3.1.2.4"/>
    </reaction>
</comment>
<reference evidence="4 5" key="1">
    <citation type="submission" date="2024-11" db="EMBL/GenBank/DDBJ databases">
        <title>Chromosome-level genome assembly of Eucalyptus globulus Labill. provides insights into its genome evolution.</title>
        <authorList>
            <person name="Li X."/>
        </authorList>
    </citation>
    <scope>NUCLEOTIDE SEQUENCE [LARGE SCALE GENOMIC DNA]</scope>
    <source>
        <strain evidence="4">CL2024</strain>
        <tissue evidence="4">Fresh tender leaves</tissue>
    </source>
</reference>
<dbReference type="EC" id="3.1.2.4" evidence="2"/>
<dbReference type="PANTHER" id="PTHR43176">
    <property type="entry name" value="3-HYDROXYISOBUTYRYL-COA HYDROLASE-RELATED"/>
    <property type="match status" value="1"/>
</dbReference>
<keyword evidence="5" id="KW-1185">Reference proteome</keyword>
<dbReference type="Proteomes" id="UP001634007">
    <property type="component" value="Unassembled WGS sequence"/>
</dbReference>
<evidence type="ECO:0000259" key="3">
    <source>
        <dbReference type="Pfam" id="PF16113"/>
    </source>
</evidence>
<evidence type="ECO:0000313" key="4">
    <source>
        <dbReference type="EMBL" id="KAL3738914.1"/>
    </source>
</evidence>
<dbReference type="EMBL" id="JBJKBG010000005">
    <property type="protein sequence ID" value="KAL3738914.1"/>
    <property type="molecule type" value="Genomic_DNA"/>
</dbReference>
<comment type="function">
    <text evidence="2">Hydrolyzes 3-hydroxyisobutyryl-CoA (HIBYL-CoA), a saline catabolite. Has high activity toward isobutyryl-CoA. Could be an isobutyryl-CoA dehydrogenase that functions in valine catabolism.</text>
</comment>
<protein>
    <recommendedName>
        <fullName evidence="2">3-hydroxyisobutyryl-CoA hydrolase</fullName>
        <shortName evidence="2">HIB-CoA hydrolase</shortName>
        <shortName evidence="2">HIBYL-CoA-H</shortName>
        <ecNumber evidence="2">3.1.2.4</ecNumber>
    </recommendedName>
    <alternativeName>
        <fullName evidence="2">3-hydroxyisobutyryl-coenzyme A hydrolase</fullName>
    </alternativeName>
</protein>
<dbReference type="GO" id="GO:0006574">
    <property type="term" value="P:L-valine catabolic process"/>
    <property type="evidence" value="ECO:0007669"/>
    <property type="project" value="UniProtKB-UniRule"/>
</dbReference>
<comment type="pathway">
    <text evidence="2">Amino-acid degradation; L-valine degradation.</text>
</comment>
<comment type="similarity">
    <text evidence="2">Belongs to the enoyl-CoA hydratase/isomerase family.</text>
</comment>
<evidence type="ECO:0000313" key="5">
    <source>
        <dbReference type="Proteomes" id="UP001634007"/>
    </source>
</evidence>
<dbReference type="InterPro" id="IPR045004">
    <property type="entry name" value="ECH_dom"/>
</dbReference>
<evidence type="ECO:0000256" key="1">
    <source>
        <dbReference type="ARBA" id="ARBA00022801"/>
    </source>
</evidence>